<dbReference type="Gene3D" id="2.180.10.10">
    <property type="entry name" value="RHS repeat-associated core"/>
    <property type="match status" value="1"/>
</dbReference>
<name>A0ABU1E582_9FLAO</name>
<dbReference type="EMBL" id="JAVIXS010000006">
    <property type="protein sequence ID" value="MDR4952607.1"/>
    <property type="molecule type" value="Genomic_DNA"/>
</dbReference>
<comment type="caution">
    <text evidence="3">The sequence shown here is derived from an EMBL/GenBank/DDBJ whole genome shotgun (WGS) entry which is preliminary data.</text>
</comment>
<dbReference type="PANTHER" id="PTHR32305:SF15">
    <property type="entry name" value="PROTEIN RHSA-RELATED"/>
    <property type="match status" value="1"/>
</dbReference>
<dbReference type="Pfam" id="PF20041">
    <property type="entry name" value="DUF6443"/>
    <property type="match status" value="1"/>
</dbReference>
<dbReference type="RefSeq" id="WP_309522138.1">
    <property type="nucleotide sequence ID" value="NZ_JAVIXS010000006.1"/>
</dbReference>
<dbReference type="InterPro" id="IPR022385">
    <property type="entry name" value="Rhs_assc_core"/>
</dbReference>
<keyword evidence="1" id="KW-0732">Signal</keyword>
<evidence type="ECO:0000313" key="4">
    <source>
        <dbReference type="Proteomes" id="UP001260959"/>
    </source>
</evidence>
<dbReference type="PANTHER" id="PTHR32305">
    <property type="match status" value="1"/>
</dbReference>
<feature type="chain" id="PRO_5047375248" evidence="1">
    <location>
        <begin position="20"/>
        <end position="1178"/>
    </location>
</feature>
<keyword evidence="4" id="KW-1185">Reference proteome</keyword>
<feature type="signal peptide" evidence="1">
    <location>
        <begin position="1"/>
        <end position="19"/>
    </location>
</feature>
<protein>
    <submittedName>
        <fullName evidence="3">DUF6443 domain-containing protein</fullName>
    </submittedName>
</protein>
<gene>
    <name evidence="3" type="ORF">REB14_10510</name>
</gene>
<evidence type="ECO:0000256" key="1">
    <source>
        <dbReference type="SAM" id="SignalP"/>
    </source>
</evidence>
<feature type="domain" description="DUF6443" evidence="2">
    <location>
        <begin position="30"/>
        <end position="153"/>
    </location>
</feature>
<evidence type="ECO:0000313" key="3">
    <source>
        <dbReference type="EMBL" id="MDR4952607.1"/>
    </source>
</evidence>
<proteinExistence type="predicted"/>
<organism evidence="3 4">
    <name type="scientific">Chryseobacterium metallicongregator</name>
    <dbReference type="NCBI Taxonomy" id="3073042"/>
    <lineage>
        <taxon>Bacteria</taxon>
        <taxon>Pseudomonadati</taxon>
        <taxon>Bacteroidota</taxon>
        <taxon>Flavobacteriia</taxon>
        <taxon>Flavobacteriales</taxon>
        <taxon>Weeksellaceae</taxon>
        <taxon>Chryseobacterium group</taxon>
        <taxon>Chryseobacterium</taxon>
    </lineage>
</organism>
<evidence type="ECO:0000259" key="2">
    <source>
        <dbReference type="Pfam" id="PF20041"/>
    </source>
</evidence>
<dbReference type="NCBIfam" id="TIGR03696">
    <property type="entry name" value="Rhs_assc_core"/>
    <property type="match status" value="1"/>
</dbReference>
<dbReference type="InterPro" id="IPR050708">
    <property type="entry name" value="T6SS_VgrG/RHS"/>
</dbReference>
<sequence>MRKIIIPISALFIASTLQAQLTTLPNTENYIQSKTYLDYNGTTATKSMETVQYFDGLGRAKQIVNVKASPLGKDVVTPIEYDPFGRQVKDYLPVPQGSTLNGAITPNPLSNLSSSLYGNEKIYSEKVLENSPLDRILEQKQVGNEWNGKSVKFGYDVNSTLDKVKKFTVTTTWVNNATLSEISNITMYEEAKLYKNTLTDEDNNKTIEFKNGKGQLLLVRKVMSATENADTYYLYNEYDQLAFVIPPKASIETNPNTVLNDLCYQYKYDGKNRQVEKKIPGKGWEYMVYDKADRLVGTQDAELRVKGQWLYTKYDQFGRVAVTGLSTGGERNTEQLLANDSGNMTRTNSVVFNRQGMDVFYDPGVSYPHASKWVALLSVNYYDSYPVYSFNPAFPLAIQGEPVLTETPTADGRSTKGMPVMSFVKNIEDDSWTKDYTYYDRKGRAIGSHSINYVGGYTHTESKLDFAGVTKLAITRHKRLDTDTEKVITETFEYDHQNRLLSHKHQVDSNPTEILTQNTYNEISQITNKKVGGTDLANPLQSIDYKYNIRGWLTKINDPASLNGKLFGYEIRYTNPQYTNLAPGRYNGNIAEVDWRNASEDVLKRYSYTYDPLNRLKDAIYTEPGTTTPFNNNFNEHLTYDLNGNIMTLKRNAYPVSGTTATQVDDLEYKYTGNRLNQVIEHSKNNAGYEGGNNIIAYDLNGNMTDMKDKGIQSIAYNYLNLPNSISIQNFDYMDRPINTGISHLYRADGVKLRKTVLQQFYMGLPTSRMTDYLDGFQYSYDDNGGTCLTCKTETAFEVQAYSKRPPLFPPTAEWKLEFVPTAEGFYSFAENRYIYNYKDHLGNVRVSFAKSNAGVLESIDTNNYYPFGLNHIGGSSRSNFGGYYNYKFGGKELQETGWSDFGARMYMSDLGRWGVIDPLAEKMTRHSPYNYAFSNPVNFIDPDGRQATDWIRQDGVWRYDANVTTVEQAQKIKGVDGFAKNGTVLANVSVDGGAESAYAQLNEGGTITKLGADDLASMNAIVDALPMSIGGSWTTWTQETFQIFTGGANETDPNTMKKVLPGDKLETNDMFQQIFMFYGRNTRLDRKSLGDAAIQFGLDVEGIGNPIGTLSGSEPVKSDTFGIWDRQATGVLRHNDGSPFGLKYKNVRGEGLSKGTVDSLNKAIKDSNNYWNKQLRK</sequence>
<accession>A0ABU1E582</accession>
<dbReference type="InterPro" id="IPR045619">
    <property type="entry name" value="DUF6443"/>
</dbReference>
<dbReference type="Proteomes" id="UP001260959">
    <property type="component" value="Unassembled WGS sequence"/>
</dbReference>
<reference evidence="3 4" key="1">
    <citation type="submission" date="2023-08" db="EMBL/GenBank/DDBJ databases">
        <authorList>
            <person name="Maltman C."/>
        </authorList>
    </citation>
    <scope>NUCLEOTIDE SEQUENCE [LARGE SCALE GENOMIC DNA]</scope>
    <source>
        <strain evidence="3 4">ES2</strain>
    </source>
</reference>